<dbReference type="SUPFAM" id="SSF51445">
    <property type="entry name" value="(Trans)glycosidases"/>
    <property type="match status" value="1"/>
</dbReference>
<feature type="region of interest" description="Disordered" evidence="5">
    <location>
        <begin position="283"/>
        <end position="317"/>
    </location>
</feature>
<feature type="region of interest" description="Disordered" evidence="5">
    <location>
        <begin position="956"/>
        <end position="987"/>
    </location>
</feature>
<dbReference type="Proteomes" id="UP001648503">
    <property type="component" value="Unassembled WGS sequence"/>
</dbReference>
<comment type="similarity">
    <text evidence="1 4">Belongs to the glycosyl hydrolase 26 family.</text>
</comment>
<comment type="caution">
    <text evidence="4">Lacks conserved residue(s) required for the propagation of feature annotation.</text>
</comment>
<feature type="compositionally biased region" description="Low complexity" evidence="5">
    <location>
        <begin position="973"/>
        <end position="987"/>
    </location>
</feature>
<keyword evidence="9" id="KW-1185">Reference proteome</keyword>
<dbReference type="PANTHER" id="PTHR40079">
    <property type="entry name" value="MANNAN ENDO-1,4-BETA-MANNOSIDASE E-RELATED"/>
    <property type="match status" value="1"/>
</dbReference>
<protein>
    <recommendedName>
        <fullName evidence="7">GH26 domain-containing protein</fullName>
    </recommendedName>
</protein>
<evidence type="ECO:0000256" key="5">
    <source>
        <dbReference type="SAM" id="MobiDB-lite"/>
    </source>
</evidence>
<keyword evidence="2" id="KW-0378">Hydrolase</keyword>
<keyword evidence="6" id="KW-0472">Membrane</keyword>
<evidence type="ECO:0000256" key="3">
    <source>
        <dbReference type="ARBA" id="ARBA00023295"/>
    </source>
</evidence>
<gene>
    <name evidence="8" type="ORF">BASA50_005110</name>
</gene>
<keyword evidence="3" id="KW-0326">Glycosidase</keyword>
<feature type="region of interest" description="Disordered" evidence="5">
    <location>
        <begin position="692"/>
        <end position="733"/>
    </location>
</feature>
<proteinExistence type="inferred from homology"/>
<feature type="compositionally biased region" description="Low complexity" evidence="5">
    <location>
        <begin position="659"/>
        <end position="680"/>
    </location>
</feature>
<evidence type="ECO:0000256" key="2">
    <source>
        <dbReference type="ARBA" id="ARBA00022801"/>
    </source>
</evidence>
<evidence type="ECO:0000313" key="8">
    <source>
        <dbReference type="EMBL" id="KAH6596404.1"/>
    </source>
</evidence>
<evidence type="ECO:0000256" key="6">
    <source>
        <dbReference type="SAM" id="Phobius"/>
    </source>
</evidence>
<sequence>MTAAVSINCSISDPLPAATHSTKGLDGLMASKTCATGSKLLHRRPSTDSAISVSSFSKKPHQHGPQPQQHELLLHHTTDLPEVIPELPGPAYHDDEAAPVSITHPVATTALQSMPISTTLAREPVTTGVDAHHLEYVDQDSDTTIDGGLACHRSTSALQSSTLSSQGINDSIAASGSGVYENNHLDKQDNTPTEPLPSQTQPHLQEHGLDSGISTTTDDAVQKRNHRRSGRTSMRIITPNRSDGQLQQHQIHPPMLMAEMTAHESYSLARPGSGVWVPLGGGDDDAWGAGSPNRPDGLPQDSSFSRPSWAHGGPWNPSSRSWPLPVRGVGILGGRLSRRDLLRRQWSRLCCFRITMIAGLGLLITIITSVVIVTMLHQTPVVFDASSGPRGSIPGTPPGPPLPVLGVLGLGNPSGRPAIYFGASIDWDMDDPEHFNSDLGHAASIHDSTFYLTSTSLLTSANVNSSGVIHTVSDIFAWTAALIRGTGAIMGITIIPLVPLNTIQTGVLEQLARKCLSINNLGVPVMLRYAPQMNGNWFPYGQDPAAYRASFIKVAGLVHDITNSTAMVWSPVSGLNYPFRDGRYAPTRGDVRYRLLDTNKDGILSNDDDPFLPYYPGDDAVDWVGISLLYTSPTPSAIIYPVPAGMPFPFPLSTNSAQTSGTASSRSVSSPTTPSLNTSTTLAFTQISNSSLSDNLKSNSSSPRVPSNLIADPATQPTSPLSGPGLSDTAGVSPVGGPVTPPYFVGYDNVQLPPPSTDINSTSFESQLITSGTAFNFYLLYAERRQKPLIVSETGAAFYPSDTSVPANATELLTKNRWSQQVFSYDLLQKYPLIRAIVVFNKAVSFRATSRYLGGSLTPGKTGPVPVADFAMTYNPQVLAAFRQTLLPLILAVNVTTPAPNSTMALPPTSTTVLPLPDSNTTVTLSPETLNLTGFLIFANGTAVVLNGSWTVSGARTSPKTGDGLTSLPVDPTFSTDTSTSIPTSTS</sequence>
<evidence type="ECO:0000256" key="1">
    <source>
        <dbReference type="ARBA" id="ARBA00007754"/>
    </source>
</evidence>
<evidence type="ECO:0000313" key="9">
    <source>
        <dbReference type="Proteomes" id="UP001648503"/>
    </source>
</evidence>
<feature type="compositionally biased region" description="Low complexity" evidence="5">
    <location>
        <begin position="692"/>
        <end position="702"/>
    </location>
</feature>
<dbReference type="PROSITE" id="PS51764">
    <property type="entry name" value="GH26"/>
    <property type="match status" value="1"/>
</dbReference>
<accession>A0ABQ8FDH0</accession>
<reference evidence="8 9" key="1">
    <citation type="submission" date="2021-02" db="EMBL/GenBank/DDBJ databases">
        <title>Variation within the Batrachochytrium salamandrivorans European outbreak.</title>
        <authorList>
            <person name="Kelly M."/>
            <person name="Pasmans F."/>
            <person name="Shea T.P."/>
            <person name="Munoz J.F."/>
            <person name="Carranza S."/>
            <person name="Cuomo C.A."/>
            <person name="Martel A."/>
        </authorList>
    </citation>
    <scope>NUCLEOTIDE SEQUENCE [LARGE SCALE GENOMIC DNA]</scope>
    <source>
        <strain evidence="8 9">AMFP18/2</strain>
    </source>
</reference>
<dbReference type="InterPro" id="IPR017853">
    <property type="entry name" value="GH"/>
</dbReference>
<feature type="domain" description="GH26" evidence="7">
    <location>
        <begin position="394"/>
        <end position="709"/>
    </location>
</feature>
<keyword evidence="6" id="KW-0812">Transmembrane</keyword>
<dbReference type="InterPro" id="IPR022790">
    <property type="entry name" value="GH26_dom"/>
</dbReference>
<comment type="caution">
    <text evidence="8">The sequence shown here is derived from an EMBL/GenBank/DDBJ whole genome shotgun (WGS) entry which is preliminary data.</text>
</comment>
<feature type="region of interest" description="Disordered" evidence="5">
    <location>
        <begin position="656"/>
        <end position="680"/>
    </location>
</feature>
<feature type="compositionally biased region" description="Polar residues" evidence="5">
    <location>
        <begin position="190"/>
        <end position="203"/>
    </location>
</feature>
<dbReference type="Gene3D" id="3.20.20.80">
    <property type="entry name" value="Glycosidases"/>
    <property type="match status" value="2"/>
</dbReference>
<dbReference type="PANTHER" id="PTHR40079:SF4">
    <property type="entry name" value="GH26 DOMAIN-CONTAINING PROTEIN-RELATED"/>
    <property type="match status" value="1"/>
</dbReference>
<name>A0ABQ8FDH0_9FUNG</name>
<feature type="region of interest" description="Disordered" evidence="5">
    <location>
        <begin position="174"/>
        <end position="247"/>
    </location>
</feature>
<keyword evidence="6" id="KW-1133">Transmembrane helix</keyword>
<dbReference type="EMBL" id="JAFCIX010000227">
    <property type="protein sequence ID" value="KAH6596404.1"/>
    <property type="molecule type" value="Genomic_DNA"/>
</dbReference>
<feature type="compositionally biased region" description="Polar residues" evidence="5">
    <location>
        <begin position="47"/>
        <end position="57"/>
    </location>
</feature>
<evidence type="ECO:0000256" key="4">
    <source>
        <dbReference type="PROSITE-ProRule" id="PRU01100"/>
    </source>
</evidence>
<dbReference type="InterPro" id="IPR000805">
    <property type="entry name" value="Glyco_hydro_26"/>
</dbReference>
<evidence type="ECO:0000259" key="7">
    <source>
        <dbReference type="PROSITE" id="PS51764"/>
    </source>
</evidence>
<organism evidence="8 9">
    <name type="scientific">Batrachochytrium salamandrivorans</name>
    <dbReference type="NCBI Taxonomy" id="1357716"/>
    <lineage>
        <taxon>Eukaryota</taxon>
        <taxon>Fungi</taxon>
        <taxon>Fungi incertae sedis</taxon>
        <taxon>Chytridiomycota</taxon>
        <taxon>Chytridiomycota incertae sedis</taxon>
        <taxon>Chytridiomycetes</taxon>
        <taxon>Rhizophydiales</taxon>
        <taxon>Rhizophydiales incertae sedis</taxon>
        <taxon>Batrachochytrium</taxon>
    </lineage>
</organism>
<feature type="region of interest" description="Disordered" evidence="5">
    <location>
        <begin position="42"/>
        <end position="68"/>
    </location>
</feature>
<feature type="transmembrane region" description="Helical" evidence="6">
    <location>
        <begin position="351"/>
        <end position="376"/>
    </location>
</feature>